<dbReference type="Proteomes" id="UP000191024">
    <property type="component" value="Chromosome A"/>
</dbReference>
<evidence type="ECO:0000256" key="1">
    <source>
        <dbReference type="ARBA" id="ARBA00022857"/>
    </source>
</evidence>
<reference evidence="3 4" key="1">
    <citation type="submission" date="2016-03" db="EMBL/GenBank/DDBJ databases">
        <authorList>
            <person name="Devillers H."/>
        </authorList>
    </citation>
    <scope>NUCLEOTIDE SEQUENCE [LARGE SCALE GENOMIC DNA]</scope>
    <source>
        <strain evidence="3">CBS 11717</strain>
    </source>
</reference>
<dbReference type="OrthoDB" id="419598at2759"/>
<accession>A0A1G4IP72</accession>
<protein>
    <submittedName>
        <fullName evidence="3">LAMI_0A04214g1_1</fullName>
    </submittedName>
</protein>
<evidence type="ECO:0000259" key="2">
    <source>
        <dbReference type="Pfam" id="PF13460"/>
    </source>
</evidence>
<gene>
    <name evidence="3" type="ORF">LAMI_0A04214G</name>
</gene>
<dbReference type="SUPFAM" id="SSF51735">
    <property type="entry name" value="NAD(P)-binding Rossmann-fold domains"/>
    <property type="match status" value="1"/>
</dbReference>
<evidence type="ECO:0000313" key="3">
    <source>
        <dbReference type="EMBL" id="SCU78316.1"/>
    </source>
</evidence>
<dbReference type="InterPro" id="IPR016040">
    <property type="entry name" value="NAD(P)-bd_dom"/>
</dbReference>
<evidence type="ECO:0000313" key="4">
    <source>
        <dbReference type="Proteomes" id="UP000191024"/>
    </source>
</evidence>
<proteinExistence type="predicted"/>
<dbReference type="PANTHER" id="PTHR42748">
    <property type="entry name" value="NITROGEN METABOLITE REPRESSION PROTEIN NMRA FAMILY MEMBER"/>
    <property type="match status" value="1"/>
</dbReference>
<sequence>MSLPEIQKIAVIGATGRLGAPVTAELSKNFDVRALVRSPEKAKKMLPDNVEIVKADLHNVSELHAGLDGVDAIYLNLSTDTADETLPFYQEREGVQNVISAAKGLGIQYIAKIGSLGAYPPAVEKIKNNVVPNLIRMQGHKIIAESGIKHTFFAPTHFMELLPVMIDKGALQWIGNTDVKIYWISVVDYAKQVVKAFQNYTIMPEHCAIQGPEGIPVREALEKFVENYDPSLKIRVAPLWVMKLMGLFNSQMKFFAHLFEYFGNHEDAFYAGETWELLGKPTTTLETFAKNLRKNNAT</sequence>
<dbReference type="InterPro" id="IPR036291">
    <property type="entry name" value="NAD(P)-bd_dom_sf"/>
</dbReference>
<name>A0A1G4IP72_9SACH</name>
<dbReference type="PANTHER" id="PTHR42748:SF1">
    <property type="entry name" value="SLR0317 PROTEIN"/>
    <property type="match status" value="1"/>
</dbReference>
<feature type="domain" description="NAD(P)-binding" evidence="2">
    <location>
        <begin position="13"/>
        <end position="159"/>
    </location>
</feature>
<keyword evidence="4" id="KW-1185">Reference proteome</keyword>
<keyword evidence="1" id="KW-0521">NADP</keyword>
<dbReference type="EMBL" id="LT598462">
    <property type="protein sequence ID" value="SCU78316.1"/>
    <property type="molecule type" value="Genomic_DNA"/>
</dbReference>
<dbReference type="Pfam" id="PF13460">
    <property type="entry name" value="NAD_binding_10"/>
    <property type="match status" value="1"/>
</dbReference>
<organism evidence="3 4">
    <name type="scientific">Lachancea mirantina</name>
    <dbReference type="NCBI Taxonomy" id="1230905"/>
    <lineage>
        <taxon>Eukaryota</taxon>
        <taxon>Fungi</taxon>
        <taxon>Dikarya</taxon>
        <taxon>Ascomycota</taxon>
        <taxon>Saccharomycotina</taxon>
        <taxon>Saccharomycetes</taxon>
        <taxon>Saccharomycetales</taxon>
        <taxon>Saccharomycetaceae</taxon>
        <taxon>Lachancea</taxon>
    </lineage>
</organism>
<dbReference type="Gene3D" id="3.40.50.720">
    <property type="entry name" value="NAD(P)-binding Rossmann-like Domain"/>
    <property type="match status" value="1"/>
</dbReference>
<dbReference type="InterPro" id="IPR051164">
    <property type="entry name" value="NmrA-like_oxidored"/>
</dbReference>
<dbReference type="AlphaFoldDB" id="A0A1G4IP72"/>